<evidence type="ECO:0000313" key="1">
    <source>
        <dbReference type="EMBL" id="RMZ95385.1"/>
    </source>
</evidence>
<gene>
    <name evidence="1" type="ORF">BpHYR1_002879</name>
</gene>
<dbReference type="EMBL" id="REGN01012457">
    <property type="protein sequence ID" value="RMZ95385.1"/>
    <property type="molecule type" value="Genomic_DNA"/>
</dbReference>
<evidence type="ECO:0000313" key="2">
    <source>
        <dbReference type="Proteomes" id="UP000276133"/>
    </source>
</evidence>
<dbReference type="AlphaFoldDB" id="A0A3M7P8G8"/>
<reference evidence="1 2" key="1">
    <citation type="journal article" date="2018" name="Sci. Rep.">
        <title>Genomic signatures of local adaptation to the degree of environmental predictability in rotifers.</title>
        <authorList>
            <person name="Franch-Gras L."/>
            <person name="Hahn C."/>
            <person name="Garcia-Roger E.M."/>
            <person name="Carmona M.J."/>
            <person name="Serra M."/>
            <person name="Gomez A."/>
        </authorList>
    </citation>
    <scope>NUCLEOTIDE SEQUENCE [LARGE SCALE GENOMIC DNA]</scope>
    <source>
        <strain evidence="1">HYR1</strain>
    </source>
</reference>
<proteinExistence type="predicted"/>
<comment type="caution">
    <text evidence="1">The sequence shown here is derived from an EMBL/GenBank/DDBJ whole genome shotgun (WGS) entry which is preliminary data.</text>
</comment>
<accession>A0A3M7P8G8</accession>
<dbReference type="Proteomes" id="UP000276133">
    <property type="component" value="Unassembled WGS sequence"/>
</dbReference>
<protein>
    <submittedName>
        <fullName evidence="1">Uncharacterized protein</fullName>
    </submittedName>
</protein>
<name>A0A3M7P8G8_BRAPC</name>
<sequence>MSKKSNDKFVLFNTNAGRAIGFTTNISCLRVFIVSSPPISKIYIYKYGMRIPYFIIDTFFLCNDLTLESREEISLKFLINPPPMSL</sequence>
<keyword evidence="2" id="KW-1185">Reference proteome</keyword>
<organism evidence="1 2">
    <name type="scientific">Brachionus plicatilis</name>
    <name type="common">Marine rotifer</name>
    <name type="synonym">Brachionus muelleri</name>
    <dbReference type="NCBI Taxonomy" id="10195"/>
    <lineage>
        <taxon>Eukaryota</taxon>
        <taxon>Metazoa</taxon>
        <taxon>Spiralia</taxon>
        <taxon>Gnathifera</taxon>
        <taxon>Rotifera</taxon>
        <taxon>Eurotatoria</taxon>
        <taxon>Monogononta</taxon>
        <taxon>Pseudotrocha</taxon>
        <taxon>Ploima</taxon>
        <taxon>Brachionidae</taxon>
        <taxon>Brachionus</taxon>
    </lineage>
</organism>